<reference evidence="2" key="1">
    <citation type="journal article" date="2015" name="Sci. Rep.">
        <title>Tissue- and time-dependent transcription in Ixodes ricinus salivary glands and midguts when blood feeding on the vertebrate host.</title>
        <authorList>
            <person name="Kotsyfakis M."/>
            <person name="Schwarz A."/>
            <person name="Erhart J."/>
            <person name="Ribeiro J.M."/>
        </authorList>
    </citation>
    <scope>NUCLEOTIDE SEQUENCE</scope>
    <source>
        <tissue evidence="2">Salivary gland and midgut</tissue>
    </source>
</reference>
<accession>V5GZJ9</accession>
<organism evidence="2">
    <name type="scientific">Ixodes ricinus</name>
    <name type="common">Common tick</name>
    <name type="synonym">Acarus ricinus</name>
    <dbReference type="NCBI Taxonomy" id="34613"/>
    <lineage>
        <taxon>Eukaryota</taxon>
        <taxon>Metazoa</taxon>
        <taxon>Ecdysozoa</taxon>
        <taxon>Arthropoda</taxon>
        <taxon>Chelicerata</taxon>
        <taxon>Arachnida</taxon>
        <taxon>Acari</taxon>
        <taxon>Parasitiformes</taxon>
        <taxon>Ixodida</taxon>
        <taxon>Ixodoidea</taxon>
        <taxon>Ixodidae</taxon>
        <taxon>Ixodinae</taxon>
        <taxon>Ixodes</taxon>
    </lineage>
</organism>
<dbReference type="InterPro" id="IPR053035">
    <property type="entry name" value="Mitochondrial_GEF_domain"/>
</dbReference>
<protein>
    <submittedName>
        <fullName evidence="2">Uncharacterized protein</fullName>
    </submittedName>
</protein>
<dbReference type="Gene3D" id="2.130.10.30">
    <property type="entry name" value="Regulator of chromosome condensation 1/beta-lactamase-inhibitor protein II"/>
    <property type="match status" value="1"/>
</dbReference>
<dbReference type="PANTHER" id="PTHR46337:SF1">
    <property type="entry name" value="RCC1-LIKE G EXCHANGING FACTOR-LIKE PROTEIN"/>
    <property type="match status" value="1"/>
</dbReference>
<evidence type="ECO:0000313" key="2">
    <source>
        <dbReference type="EMBL" id="JAB69879.1"/>
    </source>
</evidence>
<feature type="repeat" description="RCC1" evidence="1">
    <location>
        <begin position="133"/>
        <end position="193"/>
    </location>
</feature>
<dbReference type="InterPro" id="IPR009091">
    <property type="entry name" value="RCC1/BLIP-II"/>
</dbReference>
<dbReference type="EMBL" id="GANP01014589">
    <property type="protein sequence ID" value="JAB69879.1"/>
    <property type="molecule type" value="mRNA"/>
</dbReference>
<dbReference type="GO" id="GO:0019843">
    <property type="term" value="F:rRNA binding"/>
    <property type="evidence" value="ECO:0007669"/>
    <property type="project" value="TreeGrafter"/>
</dbReference>
<name>V5GZJ9_IXORI</name>
<dbReference type="PROSITE" id="PS00626">
    <property type="entry name" value="RCC1_2"/>
    <property type="match status" value="1"/>
</dbReference>
<dbReference type="PANTHER" id="PTHR46337">
    <property type="entry name" value="RCC1-LIKE G EXCHANGING FACTOR-LIKE PROTEIN"/>
    <property type="match status" value="1"/>
</dbReference>
<feature type="repeat" description="RCC1" evidence="1">
    <location>
        <begin position="65"/>
        <end position="126"/>
    </location>
</feature>
<dbReference type="GO" id="GO:0005085">
    <property type="term" value="F:guanyl-nucleotide exchange factor activity"/>
    <property type="evidence" value="ECO:0007669"/>
    <property type="project" value="TreeGrafter"/>
</dbReference>
<dbReference type="GO" id="GO:0005743">
    <property type="term" value="C:mitochondrial inner membrane"/>
    <property type="evidence" value="ECO:0007669"/>
    <property type="project" value="TreeGrafter"/>
</dbReference>
<dbReference type="SUPFAM" id="SSF50985">
    <property type="entry name" value="RCC1/BLIP-II"/>
    <property type="match status" value="1"/>
</dbReference>
<dbReference type="AlphaFoldDB" id="V5GZJ9"/>
<dbReference type="GO" id="GO:0070131">
    <property type="term" value="P:positive regulation of mitochondrial translation"/>
    <property type="evidence" value="ECO:0007669"/>
    <property type="project" value="TreeGrafter"/>
</dbReference>
<sequence>MSATLSRVGAGRATTPAVTLARLLSAPSNSWRGNRAKARETARGVTDDPTAVVFQYAGEKAKRRKRVYIWGSRLTGALGHDRLVRPRTGAQPSAAHAKPYKTPFAEVFKVEDVACGYGFTIFSALEDKVKSSYRVFGTGINTDFQLGYQCARRGHPLEVLTEPVPIALPLRSEATRIVRVACGRSHTVVLTDREGAFSLGQTMPLASVGILQSPTRSIRTTAPCTVWTASRTTCWTWLVDKTTHSF</sequence>
<dbReference type="PROSITE" id="PS50012">
    <property type="entry name" value="RCC1_3"/>
    <property type="match status" value="2"/>
</dbReference>
<dbReference type="Pfam" id="PF00415">
    <property type="entry name" value="RCC1"/>
    <property type="match status" value="1"/>
</dbReference>
<proteinExistence type="evidence at transcript level"/>
<dbReference type="InterPro" id="IPR000408">
    <property type="entry name" value="Reg_chr_condens"/>
</dbReference>
<evidence type="ECO:0000256" key="1">
    <source>
        <dbReference type="PROSITE-ProRule" id="PRU00235"/>
    </source>
</evidence>